<evidence type="ECO:0000256" key="3">
    <source>
        <dbReference type="ARBA" id="ARBA00022679"/>
    </source>
</evidence>
<dbReference type="GO" id="GO:0005783">
    <property type="term" value="C:endoplasmic reticulum"/>
    <property type="evidence" value="ECO:0007669"/>
    <property type="project" value="TreeGrafter"/>
</dbReference>
<evidence type="ECO:0008006" key="8">
    <source>
        <dbReference type="Google" id="ProtNLM"/>
    </source>
</evidence>
<keyword evidence="5" id="KW-0012">Acyltransferase</keyword>
<protein>
    <recommendedName>
        <fullName evidence="8">Aminotransferase class I/classII domain-containing protein</fullName>
    </recommendedName>
</protein>
<dbReference type="EMBL" id="KQ254115">
    <property type="protein sequence ID" value="KNC69613.1"/>
    <property type="molecule type" value="Genomic_DNA"/>
</dbReference>
<dbReference type="GO" id="GO:0004758">
    <property type="term" value="F:serine C-palmitoyltransferase activity"/>
    <property type="evidence" value="ECO:0007669"/>
    <property type="project" value="TreeGrafter"/>
</dbReference>
<dbReference type="AlphaFoldDB" id="A0A0L0F0F6"/>
<accession>A0A0L0F0F6</accession>
<dbReference type="PANTHER" id="PTHR13693">
    <property type="entry name" value="CLASS II AMINOTRANSFERASE/8-AMINO-7-OXONONANOATE SYNTHASE"/>
    <property type="match status" value="1"/>
</dbReference>
<evidence type="ECO:0000256" key="5">
    <source>
        <dbReference type="ARBA" id="ARBA00023315"/>
    </source>
</evidence>
<evidence type="ECO:0000313" key="7">
    <source>
        <dbReference type="Proteomes" id="UP000054560"/>
    </source>
</evidence>
<dbReference type="GO" id="GO:0016020">
    <property type="term" value="C:membrane"/>
    <property type="evidence" value="ECO:0007669"/>
    <property type="project" value="GOC"/>
</dbReference>
<dbReference type="GO" id="GO:0046512">
    <property type="term" value="P:sphingosine biosynthetic process"/>
    <property type="evidence" value="ECO:0007669"/>
    <property type="project" value="TreeGrafter"/>
</dbReference>
<sequence>DKGVSFATQKGLYASRSTLRWFNHNDMEDLEACMIAQDEEDQREPQKAAKTRRLIVVEGLYVDYGDICPLDEIVSVA</sequence>
<keyword evidence="3" id="KW-0808">Transferase</keyword>
<comment type="cofactor">
    <cofactor evidence="1">
        <name>pyridoxal 5'-phosphate</name>
        <dbReference type="ChEBI" id="CHEBI:597326"/>
    </cofactor>
</comment>
<dbReference type="InterPro" id="IPR015421">
    <property type="entry name" value="PyrdxlP-dep_Trfase_major"/>
</dbReference>
<evidence type="ECO:0000256" key="4">
    <source>
        <dbReference type="ARBA" id="ARBA00022898"/>
    </source>
</evidence>
<dbReference type="InterPro" id="IPR015424">
    <property type="entry name" value="PyrdxlP-dep_Trfase"/>
</dbReference>
<dbReference type="RefSeq" id="XP_014143515.1">
    <property type="nucleotide sequence ID" value="XM_014288040.1"/>
</dbReference>
<evidence type="ECO:0000313" key="6">
    <source>
        <dbReference type="EMBL" id="KNC69613.1"/>
    </source>
</evidence>
<dbReference type="PANTHER" id="PTHR13693:SF2">
    <property type="entry name" value="SERINE PALMITOYLTRANSFERASE 1"/>
    <property type="match status" value="1"/>
</dbReference>
<dbReference type="STRING" id="667725.A0A0L0F0F6"/>
<feature type="non-terminal residue" evidence="6">
    <location>
        <position position="1"/>
    </location>
</feature>
<dbReference type="GeneID" id="25918380"/>
<dbReference type="InterPro" id="IPR050087">
    <property type="entry name" value="AON_synthase_class-II"/>
</dbReference>
<keyword evidence="7" id="KW-1185">Reference proteome</keyword>
<dbReference type="OrthoDB" id="3168162at2759"/>
<evidence type="ECO:0000256" key="1">
    <source>
        <dbReference type="ARBA" id="ARBA00001933"/>
    </source>
</evidence>
<comment type="similarity">
    <text evidence="2">Belongs to the class-II pyridoxal-phosphate-dependent aminotransferase family.</text>
</comment>
<reference evidence="6 7" key="1">
    <citation type="submission" date="2011-02" db="EMBL/GenBank/DDBJ databases">
        <title>The Genome Sequence of Sphaeroforma arctica JP610.</title>
        <authorList>
            <consortium name="The Broad Institute Genome Sequencing Platform"/>
            <person name="Russ C."/>
            <person name="Cuomo C."/>
            <person name="Young S.K."/>
            <person name="Zeng Q."/>
            <person name="Gargeya S."/>
            <person name="Alvarado L."/>
            <person name="Berlin A."/>
            <person name="Chapman S.B."/>
            <person name="Chen Z."/>
            <person name="Freedman E."/>
            <person name="Gellesch M."/>
            <person name="Goldberg J."/>
            <person name="Griggs A."/>
            <person name="Gujja S."/>
            <person name="Heilman E."/>
            <person name="Heiman D."/>
            <person name="Howarth C."/>
            <person name="Mehta T."/>
            <person name="Neiman D."/>
            <person name="Pearson M."/>
            <person name="Roberts A."/>
            <person name="Saif S."/>
            <person name="Shea T."/>
            <person name="Shenoy N."/>
            <person name="Sisk P."/>
            <person name="Stolte C."/>
            <person name="Sykes S."/>
            <person name="White J."/>
            <person name="Yandava C."/>
            <person name="Burger G."/>
            <person name="Gray M.W."/>
            <person name="Holland P.W.H."/>
            <person name="King N."/>
            <person name="Lang F.B.F."/>
            <person name="Roger A.J."/>
            <person name="Ruiz-Trillo I."/>
            <person name="Haas B."/>
            <person name="Nusbaum C."/>
            <person name="Birren B."/>
        </authorList>
    </citation>
    <scope>NUCLEOTIDE SEQUENCE [LARGE SCALE GENOMIC DNA]</scope>
    <source>
        <strain evidence="6 7">JP610</strain>
    </source>
</reference>
<gene>
    <name evidence="6" type="ORF">SARC_17876</name>
</gene>
<dbReference type="GO" id="GO:0046513">
    <property type="term" value="P:ceramide biosynthetic process"/>
    <property type="evidence" value="ECO:0007669"/>
    <property type="project" value="TreeGrafter"/>
</dbReference>
<dbReference type="Gene3D" id="3.40.640.10">
    <property type="entry name" value="Type I PLP-dependent aspartate aminotransferase-like (Major domain)"/>
    <property type="match status" value="1"/>
</dbReference>
<organism evidence="6 7">
    <name type="scientific">Sphaeroforma arctica JP610</name>
    <dbReference type="NCBI Taxonomy" id="667725"/>
    <lineage>
        <taxon>Eukaryota</taxon>
        <taxon>Ichthyosporea</taxon>
        <taxon>Ichthyophonida</taxon>
        <taxon>Sphaeroforma</taxon>
    </lineage>
</organism>
<name>A0A0L0F0F6_9EUKA</name>
<evidence type="ECO:0000256" key="2">
    <source>
        <dbReference type="ARBA" id="ARBA00008392"/>
    </source>
</evidence>
<dbReference type="eggNOG" id="KOG1358">
    <property type="taxonomic scope" value="Eukaryota"/>
</dbReference>
<dbReference type="SUPFAM" id="SSF53383">
    <property type="entry name" value="PLP-dependent transferases"/>
    <property type="match status" value="1"/>
</dbReference>
<dbReference type="Proteomes" id="UP000054560">
    <property type="component" value="Unassembled WGS sequence"/>
</dbReference>
<keyword evidence="4" id="KW-0663">Pyridoxal phosphate</keyword>
<proteinExistence type="inferred from homology"/>